<evidence type="ECO:0000256" key="2">
    <source>
        <dbReference type="ARBA" id="ARBA00022670"/>
    </source>
</evidence>
<keyword evidence="4" id="KW-0378">Hydrolase</keyword>
<organism evidence="10 11">
    <name type="scientific">Streptomyces cellulosae</name>
    <dbReference type="NCBI Taxonomy" id="1968"/>
    <lineage>
        <taxon>Bacteria</taxon>
        <taxon>Bacillati</taxon>
        <taxon>Actinomycetota</taxon>
        <taxon>Actinomycetes</taxon>
        <taxon>Kitasatosporales</taxon>
        <taxon>Streptomycetaceae</taxon>
        <taxon>Streptomyces</taxon>
    </lineage>
</organism>
<dbReference type="Pfam" id="PF09286">
    <property type="entry name" value="Pro-kuma_activ"/>
    <property type="match status" value="1"/>
</dbReference>
<comment type="caution">
    <text evidence="10">The sequence shown here is derived from an EMBL/GenBank/DDBJ whole genome shotgun (WGS) entry which is preliminary data.</text>
</comment>
<keyword evidence="2 10" id="KW-0645">Protease</keyword>
<evidence type="ECO:0000313" key="11">
    <source>
        <dbReference type="Proteomes" id="UP001612415"/>
    </source>
</evidence>
<dbReference type="EMBL" id="JBITDC010000013">
    <property type="protein sequence ID" value="MFI5678963.1"/>
    <property type="molecule type" value="Genomic_DNA"/>
</dbReference>
<dbReference type="PROSITE" id="PS51695">
    <property type="entry name" value="SEDOLISIN"/>
    <property type="match status" value="1"/>
</dbReference>
<dbReference type="Gene3D" id="3.40.50.200">
    <property type="entry name" value="Peptidase S8/S53 domain"/>
    <property type="match status" value="1"/>
</dbReference>
<dbReference type="Pfam" id="PF00082">
    <property type="entry name" value="Peptidase_S8"/>
    <property type="match status" value="1"/>
</dbReference>
<evidence type="ECO:0000313" key="10">
    <source>
        <dbReference type="EMBL" id="MFI5678963.1"/>
    </source>
</evidence>
<keyword evidence="5" id="KW-0720">Serine protease</keyword>
<accession>A0ABW7YCB0</accession>
<evidence type="ECO:0000256" key="8">
    <source>
        <dbReference type="SAM" id="SignalP"/>
    </source>
</evidence>
<comment type="cofactor">
    <cofactor evidence="1">
        <name>Ca(2+)</name>
        <dbReference type="ChEBI" id="CHEBI:29108"/>
    </cofactor>
</comment>
<keyword evidence="7" id="KW-0865">Zymogen</keyword>
<dbReference type="GO" id="GO:0006508">
    <property type="term" value="P:proteolysis"/>
    <property type="evidence" value="ECO:0007669"/>
    <property type="project" value="UniProtKB-KW"/>
</dbReference>
<dbReference type="PANTHER" id="PTHR14218:SF15">
    <property type="entry name" value="TRIPEPTIDYL-PEPTIDASE 1"/>
    <property type="match status" value="1"/>
</dbReference>
<evidence type="ECO:0000256" key="4">
    <source>
        <dbReference type="ARBA" id="ARBA00022801"/>
    </source>
</evidence>
<sequence length="657" mass="67140">MLQAHAAPSRRPGPGRRLRAAAAALAATVVALGTAPPALAATAPATDRVLLTSDDGHAPAGAVDEGAASASGKVSLRVYLQVRDPAGLRTLARQVSTPGDPHYRHFLTPARFRSAYAPTARQRAAVSSWLSSCGLDTNGGTDHYIAASGDPAAVECAVGARLHRYRWQGRSLRALAGPARIPRSVAPDVLSMSGLSSLTPAVRPAGGRSATVTPASSATCSASYGANPATALPPAYGRTQPYQVCGYLPGQLRSAYGVTPSGLTGAGTKVAVIGAYASTTVASDAQTYASRHGEQTWASGQFTQDVPDGLPAQPMDWGMEEIMDVEAVHAIAPSADVEYVAAADATDASFLDAVSRVVDARLADVVSDSWVIGADTGVPSGTVSAFDQLFQQGAVEGIGFVFASGDHGSQAASQDGNGSPVTATEFPASDPWVTAVGGTSLAVDADGRYQWETGWESDYAALSTDGTGWETLPGSYAGGSGGGPSAVFTRPSYQRHLIPSSAFTNNGTQRRVVPDVAMDADPVTGMLVGQTYTLPNGAGGYVEYASGGTSLAAPLYAGIQALAQQRAGRPLGFANPAIYQAAENGAFRDVTDRPAGAPRPPAAVHTELTADATGTVTTSYVLATFGRSQDAGLATTPAYDDVTGVGTPTAAYFNHIH</sequence>
<dbReference type="InterPro" id="IPR000209">
    <property type="entry name" value="Peptidase_S8/S53_dom"/>
</dbReference>
<feature type="domain" description="Peptidase S53" evidence="9">
    <location>
        <begin position="246"/>
        <end position="657"/>
    </location>
</feature>
<feature type="chain" id="PRO_5047306914" evidence="8">
    <location>
        <begin position="41"/>
        <end position="657"/>
    </location>
</feature>
<keyword evidence="8" id="KW-0732">Signal</keyword>
<name>A0ABW7YCB0_STRCE</name>
<dbReference type="CDD" id="cd04056">
    <property type="entry name" value="Peptidases_S53"/>
    <property type="match status" value="1"/>
</dbReference>
<dbReference type="SUPFAM" id="SSF54897">
    <property type="entry name" value="Protease propeptides/inhibitors"/>
    <property type="match status" value="1"/>
</dbReference>
<evidence type="ECO:0000259" key="9">
    <source>
        <dbReference type="PROSITE" id="PS51695"/>
    </source>
</evidence>
<reference evidence="10 11" key="1">
    <citation type="submission" date="2024-10" db="EMBL/GenBank/DDBJ databases">
        <title>The Natural Products Discovery Center: Release of the First 8490 Sequenced Strains for Exploring Actinobacteria Biosynthetic Diversity.</title>
        <authorList>
            <person name="Kalkreuter E."/>
            <person name="Kautsar S.A."/>
            <person name="Yang D."/>
            <person name="Bader C.D."/>
            <person name="Teijaro C.N."/>
            <person name="Fluegel L."/>
            <person name="Davis C.M."/>
            <person name="Simpson J.R."/>
            <person name="Lauterbach L."/>
            <person name="Steele A.D."/>
            <person name="Gui C."/>
            <person name="Meng S."/>
            <person name="Li G."/>
            <person name="Viehrig K."/>
            <person name="Ye F."/>
            <person name="Su P."/>
            <person name="Kiefer A.F."/>
            <person name="Nichols A."/>
            <person name="Cepeda A.J."/>
            <person name="Yan W."/>
            <person name="Fan B."/>
            <person name="Jiang Y."/>
            <person name="Adhikari A."/>
            <person name="Zheng C.-J."/>
            <person name="Schuster L."/>
            <person name="Cowan T.M."/>
            <person name="Smanski M.J."/>
            <person name="Chevrette M.G."/>
            <person name="De Carvalho L.P.S."/>
            <person name="Shen B."/>
        </authorList>
    </citation>
    <scope>NUCLEOTIDE SEQUENCE [LARGE SCALE GENOMIC DNA]</scope>
    <source>
        <strain evidence="10 11">NPDC051599</strain>
    </source>
</reference>
<dbReference type="SUPFAM" id="SSF52743">
    <property type="entry name" value="Subtilisin-like"/>
    <property type="match status" value="1"/>
</dbReference>
<gene>
    <name evidence="10" type="ORF">ACIA8P_30615</name>
</gene>
<dbReference type="InterPro" id="IPR050819">
    <property type="entry name" value="Tripeptidyl-peptidase_I"/>
</dbReference>
<keyword evidence="3" id="KW-0479">Metal-binding</keyword>
<dbReference type="PANTHER" id="PTHR14218">
    <property type="entry name" value="PROTEASE S8 TRIPEPTIDYL PEPTIDASE I CLN2"/>
    <property type="match status" value="1"/>
</dbReference>
<dbReference type="PROSITE" id="PS00138">
    <property type="entry name" value="SUBTILASE_SER"/>
    <property type="match status" value="1"/>
</dbReference>
<dbReference type="GO" id="GO:0008233">
    <property type="term" value="F:peptidase activity"/>
    <property type="evidence" value="ECO:0007669"/>
    <property type="project" value="UniProtKB-KW"/>
</dbReference>
<proteinExistence type="predicted"/>
<dbReference type="InterPro" id="IPR023828">
    <property type="entry name" value="Peptidase_S8_Ser-AS"/>
</dbReference>
<keyword evidence="6" id="KW-0106">Calcium</keyword>
<protein>
    <submittedName>
        <fullName evidence="10">Protease pro-enzyme activation domain-containing protein</fullName>
    </submittedName>
</protein>
<dbReference type="InterPro" id="IPR030400">
    <property type="entry name" value="Sedolisin_dom"/>
</dbReference>
<keyword evidence="11" id="KW-1185">Reference proteome</keyword>
<evidence type="ECO:0000256" key="6">
    <source>
        <dbReference type="ARBA" id="ARBA00022837"/>
    </source>
</evidence>
<dbReference type="Proteomes" id="UP001612415">
    <property type="component" value="Unassembled WGS sequence"/>
</dbReference>
<feature type="signal peptide" evidence="8">
    <location>
        <begin position="1"/>
        <end position="40"/>
    </location>
</feature>
<dbReference type="InterPro" id="IPR036852">
    <property type="entry name" value="Peptidase_S8/S53_dom_sf"/>
</dbReference>
<dbReference type="SMART" id="SM00944">
    <property type="entry name" value="Pro-kuma_activ"/>
    <property type="match status" value="1"/>
</dbReference>
<evidence type="ECO:0000256" key="5">
    <source>
        <dbReference type="ARBA" id="ARBA00022825"/>
    </source>
</evidence>
<evidence type="ECO:0000256" key="3">
    <source>
        <dbReference type="ARBA" id="ARBA00022723"/>
    </source>
</evidence>
<evidence type="ECO:0000256" key="1">
    <source>
        <dbReference type="ARBA" id="ARBA00001913"/>
    </source>
</evidence>
<dbReference type="CDD" id="cd11377">
    <property type="entry name" value="Pro-peptidase_S53"/>
    <property type="match status" value="1"/>
</dbReference>
<dbReference type="RefSeq" id="WP_398659470.1">
    <property type="nucleotide sequence ID" value="NZ_JBITDC010000013.1"/>
</dbReference>
<evidence type="ECO:0000256" key="7">
    <source>
        <dbReference type="ARBA" id="ARBA00023145"/>
    </source>
</evidence>
<dbReference type="InterPro" id="IPR015366">
    <property type="entry name" value="S53_propep"/>
</dbReference>